<keyword evidence="3" id="KW-0812">Transmembrane</keyword>
<keyword evidence="7" id="KW-0472">Membrane</keyword>
<keyword evidence="6 10" id="KW-0496">Mitochondrion</keyword>
<protein>
    <recommendedName>
        <fullName evidence="10">Cytochrome b mRNA-processing protein 4</fullName>
    </recommendedName>
</protein>
<evidence type="ECO:0000256" key="4">
    <source>
        <dbReference type="ARBA" id="ARBA00022792"/>
    </source>
</evidence>
<evidence type="ECO:0000256" key="6">
    <source>
        <dbReference type="ARBA" id="ARBA00023128"/>
    </source>
</evidence>
<reference evidence="13" key="1">
    <citation type="journal article" date="2018" name="Nat. Microbiol.">
        <title>Leveraging single-cell genomics to expand the fungal tree of life.</title>
        <authorList>
            <person name="Ahrendt S.R."/>
            <person name="Quandt C.A."/>
            <person name="Ciobanu D."/>
            <person name="Clum A."/>
            <person name="Salamov A."/>
            <person name="Andreopoulos B."/>
            <person name="Cheng J.F."/>
            <person name="Woyke T."/>
            <person name="Pelin A."/>
            <person name="Henrissat B."/>
            <person name="Reynolds N.K."/>
            <person name="Benny G.L."/>
            <person name="Smith M.E."/>
            <person name="James T.Y."/>
            <person name="Grigoriev I.V."/>
        </authorList>
    </citation>
    <scope>NUCLEOTIDE SEQUENCE [LARGE SCALE GENOMIC DNA]</scope>
    <source>
        <strain evidence="13">RSA 468</strain>
    </source>
</reference>
<dbReference type="GO" id="GO:0034551">
    <property type="term" value="P:mitochondrial respiratory chain complex III assembly"/>
    <property type="evidence" value="ECO:0007669"/>
    <property type="project" value="TreeGrafter"/>
</dbReference>
<keyword evidence="5" id="KW-1133">Transmembrane helix</keyword>
<dbReference type="PANTHER" id="PTHR28202:SF1">
    <property type="entry name" value="ASSEMBLY FACTOR CBP4"/>
    <property type="match status" value="1"/>
</dbReference>
<dbReference type="Proteomes" id="UP000268162">
    <property type="component" value="Unassembled WGS sequence"/>
</dbReference>
<sequence length="100" mass="11392">MSWQKGLAYSLGIIGGGYLLMRYTTPTPDQLYNHAALVFEYSTLALSPELKEEADKRRKDQAHEQAELMQLLRRNMAADQPVWKVQPPHPESKNDPPANK</sequence>
<keyword evidence="4 10" id="KW-0999">Mitochondrion inner membrane</keyword>
<evidence type="ECO:0000313" key="13">
    <source>
        <dbReference type="Proteomes" id="UP000268162"/>
    </source>
</evidence>
<comment type="subcellular location">
    <subcellularLocation>
        <location evidence="1">Membrane</location>
        <topology evidence="1">Single-pass membrane protein</topology>
    </subcellularLocation>
    <subcellularLocation>
        <location evidence="10">Mitochondrion inner membrane</location>
        <topology evidence="10">Single-pass membrane protein</topology>
    </subcellularLocation>
</comment>
<name>A0A4V1J5T4_9FUNG</name>
<dbReference type="PANTHER" id="PTHR28202">
    <property type="entry name" value="ASSEMBLY FACTOR CBP4"/>
    <property type="match status" value="1"/>
</dbReference>
<evidence type="ECO:0000256" key="7">
    <source>
        <dbReference type="ARBA" id="ARBA00023136"/>
    </source>
</evidence>
<evidence type="ECO:0000256" key="1">
    <source>
        <dbReference type="ARBA" id="ARBA00004167"/>
    </source>
</evidence>
<keyword evidence="8 10" id="KW-0143">Chaperone</keyword>
<gene>
    <name evidence="12" type="ORF">BJ085DRAFT_40762</name>
</gene>
<organism evidence="12 13">
    <name type="scientific">Dimargaris cristalligena</name>
    <dbReference type="NCBI Taxonomy" id="215637"/>
    <lineage>
        <taxon>Eukaryota</taxon>
        <taxon>Fungi</taxon>
        <taxon>Fungi incertae sedis</taxon>
        <taxon>Zoopagomycota</taxon>
        <taxon>Kickxellomycotina</taxon>
        <taxon>Dimargaritomycetes</taxon>
        <taxon>Dimargaritales</taxon>
        <taxon>Dimargaritaceae</taxon>
        <taxon>Dimargaris</taxon>
    </lineage>
</organism>
<keyword evidence="13" id="KW-1185">Reference proteome</keyword>
<comment type="function">
    <text evidence="9 10">Essential for the assembly of ubiquinol-cytochrome c reductase. It has a direct effect on the correct occurrence of the Rieske protein, core 4, core 5 and apocytochrome b.</text>
</comment>
<evidence type="ECO:0000256" key="5">
    <source>
        <dbReference type="ARBA" id="ARBA00022989"/>
    </source>
</evidence>
<evidence type="ECO:0000256" key="9">
    <source>
        <dbReference type="ARBA" id="ARBA00025413"/>
    </source>
</evidence>
<evidence type="ECO:0000256" key="11">
    <source>
        <dbReference type="SAM" id="MobiDB-lite"/>
    </source>
</evidence>
<accession>A0A4V1J5T4</accession>
<evidence type="ECO:0000256" key="10">
    <source>
        <dbReference type="RuleBase" id="RU368005"/>
    </source>
</evidence>
<evidence type="ECO:0000256" key="3">
    <source>
        <dbReference type="ARBA" id="ARBA00022692"/>
    </source>
</evidence>
<evidence type="ECO:0000256" key="8">
    <source>
        <dbReference type="ARBA" id="ARBA00023186"/>
    </source>
</evidence>
<dbReference type="AlphaFoldDB" id="A0A4V1J5T4"/>
<dbReference type="InterPro" id="IPR012420">
    <property type="entry name" value="Cbp4"/>
</dbReference>
<dbReference type="Pfam" id="PF07960">
    <property type="entry name" value="CBP4"/>
    <property type="match status" value="1"/>
</dbReference>
<evidence type="ECO:0000313" key="12">
    <source>
        <dbReference type="EMBL" id="RKP40169.1"/>
    </source>
</evidence>
<proteinExistence type="inferred from homology"/>
<dbReference type="GO" id="GO:0005743">
    <property type="term" value="C:mitochondrial inner membrane"/>
    <property type="evidence" value="ECO:0007669"/>
    <property type="project" value="UniProtKB-SubCell"/>
</dbReference>
<feature type="region of interest" description="Disordered" evidence="11">
    <location>
        <begin position="79"/>
        <end position="100"/>
    </location>
</feature>
<comment type="similarity">
    <text evidence="2 10">Belongs to the CBP4 family.</text>
</comment>
<dbReference type="EMBL" id="ML002222">
    <property type="protein sequence ID" value="RKP40169.1"/>
    <property type="molecule type" value="Genomic_DNA"/>
</dbReference>
<evidence type="ECO:0000256" key="2">
    <source>
        <dbReference type="ARBA" id="ARBA00006780"/>
    </source>
</evidence>